<dbReference type="AlphaFoldDB" id="A0AA36JPJ5"/>
<name>A0AA36JPJ5_9DINO</name>
<proteinExistence type="predicted"/>
<protein>
    <submittedName>
        <fullName evidence="2">Uncharacterized protein</fullName>
    </submittedName>
</protein>
<keyword evidence="3" id="KW-1185">Reference proteome</keyword>
<dbReference type="EMBL" id="CAUJNA010003222">
    <property type="protein sequence ID" value="CAJ1396208.1"/>
    <property type="molecule type" value="Genomic_DNA"/>
</dbReference>
<dbReference type="EMBL" id="CAUJNA010003804">
    <property type="protein sequence ID" value="CAJ1410057.1"/>
    <property type="molecule type" value="Genomic_DNA"/>
</dbReference>
<sequence length="312" mass="36061">MGRQEARFQPGDHACLVTWKSSFFPLYQLHSEILEKLEQAIVFRKGSPICMEEFRDLRVFIHVNSDDYLERHYTEETADWCNHETRTSSVQQWIEHRPWVQLVQGPTKNLICAINEYKWKHYQLRCVVYDIQRAPYGGNYGPLSHASWEKRFLIWGWQDELDRVPDLVEWSQDYSSILCLPISDPVPKPRVMLKALHRRDVDMIRRFMPLSLFPGNAIWHPDDIEQITAVKHESDAEGEDADMQVEDPEFLLVDTADQVPGTECDQIGRVQVGPIINNSPWHQDQRAKQRAAASCGNAAAGTSKPVTVFSSE</sequence>
<comment type="caution">
    <text evidence="2">The sequence shown here is derived from an EMBL/GenBank/DDBJ whole genome shotgun (WGS) entry which is preliminary data.</text>
</comment>
<dbReference type="Proteomes" id="UP001178507">
    <property type="component" value="Unassembled WGS sequence"/>
</dbReference>
<reference evidence="2" key="1">
    <citation type="submission" date="2023-08" db="EMBL/GenBank/DDBJ databases">
        <authorList>
            <person name="Chen Y."/>
            <person name="Shah S."/>
            <person name="Dougan E. K."/>
            <person name="Thang M."/>
            <person name="Chan C."/>
        </authorList>
    </citation>
    <scope>NUCLEOTIDE SEQUENCE</scope>
</reference>
<gene>
    <name evidence="1" type="ORF">EVOR1521_LOCUS20479</name>
    <name evidence="2" type="ORF">EVOR1521_LOCUS30999</name>
</gene>
<accession>A0AA36JPJ5</accession>
<organism evidence="2 3">
    <name type="scientific">Effrenium voratum</name>
    <dbReference type="NCBI Taxonomy" id="2562239"/>
    <lineage>
        <taxon>Eukaryota</taxon>
        <taxon>Sar</taxon>
        <taxon>Alveolata</taxon>
        <taxon>Dinophyceae</taxon>
        <taxon>Suessiales</taxon>
        <taxon>Symbiodiniaceae</taxon>
        <taxon>Effrenium</taxon>
    </lineage>
</organism>
<evidence type="ECO:0000313" key="1">
    <source>
        <dbReference type="EMBL" id="CAJ1396208.1"/>
    </source>
</evidence>
<evidence type="ECO:0000313" key="2">
    <source>
        <dbReference type="EMBL" id="CAJ1410057.1"/>
    </source>
</evidence>
<evidence type="ECO:0000313" key="3">
    <source>
        <dbReference type="Proteomes" id="UP001178507"/>
    </source>
</evidence>